<reference evidence="3" key="1">
    <citation type="submission" date="2016-11" db="UniProtKB">
        <authorList>
            <consortium name="WormBaseParasite"/>
        </authorList>
    </citation>
    <scope>IDENTIFICATION</scope>
</reference>
<feature type="region of interest" description="Disordered" evidence="1">
    <location>
        <begin position="1"/>
        <end position="23"/>
    </location>
</feature>
<name>A0A1I7Y9P2_9BILA</name>
<dbReference type="AlphaFoldDB" id="A0A1I7Y9P2"/>
<feature type="region of interest" description="Disordered" evidence="1">
    <location>
        <begin position="40"/>
        <end position="61"/>
    </location>
</feature>
<evidence type="ECO:0000313" key="3">
    <source>
        <dbReference type="WBParaSite" id="L893_g13905.t1"/>
    </source>
</evidence>
<feature type="compositionally biased region" description="Polar residues" evidence="1">
    <location>
        <begin position="40"/>
        <end position="50"/>
    </location>
</feature>
<dbReference type="Proteomes" id="UP000095287">
    <property type="component" value="Unplaced"/>
</dbReference>
<evidence type="ECO:0000313" key="2">
    <source>
        <dbReference type="Proteomes" id="UP000095287"/>
    </source>
</evidence>
<evidence type="ECO:0000256" key="1">
    <source>
        <dbReference type="SAM" id="MobiDB-lite"/>
    </source>
</evidence>
<accession>A0A1I7Y9P2</accession>
<dbReference type="WBParaSite" id="L893_g13905.t1">
    <property type="protein sequence ID" value="L893_g13905.t1"/>
    <property type="gene ID" value="L893_g13905"/>
</dbReference>
<keyword evidence="2" id="KW-1185">Reference proteome</keyword>
<sequence>MISPSFQEPKTALHHPAARDPGLHEQSRLLQAIVCAPTTSPHTNVAQSADPTVRRRRLAPRGPPASLASFHFHNDFPFHFFTKCLSL</sequence>
<protein>
    <submittedName>
        <fullName evidence="3">Uncharacterized protein</fullName>
    </submittedName>
</protein>
<organism evidence="2 3">
    <name type="scientific">Steinernema glaseri</name>
    <dbReference type="NCBI Taxonomy" id="37863"/>
    <lineage>
        <taxon>Eukaryota</taxon>
        <taxon>Metazoa</taxon>
        <taxon>Ecdysozoa</taxon>
        <taxon>Nematoda</taxon>
        <taxon>Chromadorea</taxon>
        <taxon>Rhabditida</taxon>
        <taxon>Tylenchina</taxon>
        <taxon>Panagrolaimomorpha</taxon>
        <taxon>Strongyloidoidea</taxon>
        <taxon>Steinernematidae</taxon>
        <taxon>Steinernema</taxon>
    </lineage>
</organism>
<proteinExistence type="predicted"/>